<dbReference type="SUPFAM" id="SSF49879">
    <property type="entry name" value="SMAD/FHA domain"/>
    <property type="match status" value="1"/>
</dbReference>
<evidence type="ECO:0000313" key="5">
    <source>
        <dbReference type="Proteomes" id="UP001500051"/>
    </source>
</evidence>
<dbReference type="Gene3D" id="2.60.200.20">
    <property type="match status" value="1"/>
</dbReference>
<dbReference type="InterPro" id="IPR000253">
    <property type="entry name" value="FHA_dom"/>
</dbReference>
<comment type="caution">
    <text evidence="4">The sequence shown here is derived from an EMBL/GenBank/DDBJ whole genome shotgun (WGS) entry which is preliminary data.</text>
</comment>
<dbReference type="Pfam" id="PF00498">
    <property type="entry name" value="FHA"/>
    <property type="match status" value="1"/>
</dbReference>
<accession>A0ABP7D9A8</accession>
<organism evidence="4 5">
    <name type="scientific">Microlunatus aurantiacus</name>
    <dbReference type="NCBI Taxonomy" id="446786"/>
    <lineage>
        <taxon>Bacteria</taxon>
        <taxon>Bacillati</taxon>
        <taxon>Actinomycetota</taxon>
        <taxon>Actinomycetes</taxon>
        <taxon>Propionibacteriales</taxon>
        <taxon>Propionibacteriaceae</taxon>
        <taxon>Microlunatus</taxon>
    </lineage>
</organism>
<dbReference type="CDD" id="cd00060">
    <property type="entry name" value="FHA"/>
    <property type="match status" value="1"/>
</dbReference>
<dbReference type="PANTHER" id="PTHR23308">
    <property type="entry name" value="NUCLEAR INHIBITOR OF PROTEIN PHOSPHATASE-1"/>
    <property type="match status" value="1"/>
</dbReference>
<dbReference type="EMBL" id="BAAAYX010000004">
    <property type="protein sequence ID" value="GAA3702652.1"/>
    <property type="molecule type" value="Genomic_DNA"/>
</dbReference>
<evidence type="ECO:0000256" key="2">
    <source>
        <dbReference type="SAM" id="MobiDB-lite"/>
    </source>
</evidence>
<keyword evidence="5" id="KW-1185">Reference proteome</keyword>
<dbReference type="RefSeq" id="WP_344812156.1">
    <property type="nucleotide sequence ID" value="NZ_BAAAYX010000004.1"/>
</dbReference>
<dbReference type="Proteomes" id="UP001500051">
    <property type="component" value="Unassembled WGS sequence"/>
</dbReference>
<name>A0ABP7D9A8_9ACTN</name>
<evidence type="ECO:0000259" key="3">
    <source>
        <dbReference type="PROSITE" id="PS50006"/>
    </source>
</evidence>
<evidence type="ECO:0000313" key="4">
    <source>
        <dbReference type="EMBL" id="GAA3702652.1"/>
    </source>
</evidence>
<dbReference type="InterPro" id="IPR042287">
    <property type="entry name" value="FhaA_N_sf"/>
</dbReference>
<keyword evidence="1" id="KW-0597">Phosphoprotein</keyword>
<feature type="region of interest" description="Disordered" evidence="2">
    <location>
        <begin position="125"/>
        <end position="200"/>
    </location>
</feature>
<feature type="compositionally biased region" description="Low complexity" evidence="2">
    <location>
        <begin position="158"/>
        <end position="194"/>
    </location>
</feature>
<protein>
    <recommendedName>
        <fullName evidence="3">FHA domain-containing protein</fullName>
    </recommendedName>
</protein>
<evidence type="ECO:0000256" key="1">
    <source>
        <dbReference type="ARBA" id="ARBA00022553"/>
    </source>
</evidence>
<dbReference type="PROSITE" id="PS50006">
    <property type="entry name" value="FHA_DOMAIN"/>
    <property type="match status" value="1"/>
</dbReference>
<dbReference type="Pfam" id="PF12401">
    <property type="entry name" value="FhaA_N"/>
    <property type="match status" value="1"/>
</dbReference>
<sequence length="302" mass="31602">MSIFGKFEKKVESAVNGVFARAFKGDVQPVEIAARLQKELDAEAKLMSRDKRLVPNEFSVGLSEHDYAKLTPYSKTLIAELAAELKTHARDMGYVFNGPIRIHFDQDTALPTGRFTVASEAVAGMTPAGEARPAAPSGRFGRSGTSPQSGPPAPSAPSAPSAQSASSAWSAPSAQSAASGLSGGSAFSARSAESAPDDLYRPTTNRTALVLEVNGLRHPLTPPGFVIGRGTDADLRIDDPGISRLHAEVKVHPASGATEILDLGSTNGITVNGHKVQRAALTEGTRIEIGSTRMLVHAPAGR</sequence>
<dbReference type="SMART" id="SM00240">
    <property type="entry name" value="FHA"/>
    <property type="match status" value="1"/>
</dbReference>
<feature type="domain" description="FHA" evidence="3">
    <location>
        <begin position="225"/>
        <end position="276"/>
    </location>
</feature>
<dbReference type="InterPro" id="IPR050923">
    <property type="entry name" value="Cell_Proc_Reg/RNA_Proc"/>
</dbReference>
<gene>
    <name evidence="4" type="ORF">GCM10022204_19710</name>
</gene>
<reference evidence="5" key="1">
    <citation type="journal article" date="2019" name="Int. J. Syst. Evol. Microbiol.">
        <title>The Global Catalogue of Microorganisms (GCM) 10K type strain sequencing project: providing services to taxonomists for standard genome sequencing and annotation.</title>
        <authorList>
            <consortium name="The Broad Institute Genomics Platform"/>
            <consortium name="The Broad Institute Genome Sequencing Center for Infectious Disease"/>
            <person name="Wu L."/>
            <person name="Ma J."/>
        </authorList>
    </citation>
    <scope>NUCLEOTIDE SEQUENCE [LARGE SCALE GENOMIC DNA]</scope>
    <source>
        <strain evidence="5">JCM 16548</strain>
    </source>
</reference>
<dbReference type="Gene3D" id="3.30.2320.60">
    <property type="entry name" value="FhaA, phosphopeptide-binding domain (DUF3662)"/>
    <property type="match status" value="1"/>
</dbReference>
<dbReference type="InterPro" id="IPR008984">
    <property type="entry name" value="SMAD_FHA_dom_sf"/>
</dbReference>
<proteinExistence type="predicted"/>
<dbReference type="InterPro" id="IPR022128">
    <property type="entry name" value="FhaA_N"/>
</dbReference>